<dbReference type="Proteomes" id="UP000483820">
    <property type="component" value="Chromosome II"/>
</dbReference>
<dbReference type="AlphaFoldDB" id="A0A6A5H9W5"/>
<protein>
    <submittedName>
        <fullName evidence="1">Uncharacterized protein</fullName>
    </submittedName>
</protein>
<reference evidence="1 2" key="1">
    <citation type="submission" date="2019-12" db="EMBL/GenBank/DDBJ databases">
        <title>Chromosome-level assembly of the Caenorhabditis remanei genome.</title>
        <authorList>
            <person name="Teterina A.A."/>
            <person name="Willis J.H."/>
            <person name="Phillips P.C."/>
        </authorList>
    </citation>
    <scope>NUCLEOTIDE SEQUENCE [LARGE SCALE GENOMIC DNA]</scope>
    <source>
        <strain evidence="1 2">PX506</strain>
        <tissue evidence="1">Whole organism</tissue>
    </source>
</reference>
<dbReference type="GeneID" id="78773902"/>
<accession>A0A6A5H9W5</accession>
<sequence length="136" mass="15325">MPSDPQQPEMVSILQSRYTKLANQLAKLDFSNGEVLTFVMKHLALCSSSEIRINNFRVLIYHLEDCGYPALIEKFKALLPHMEVLLKNLAATQLLGPNPKSTNELVKNQKLNYHAKFYHPPITPTAVRVLIAIATP</sequence>
<organism evidence="1 2">
    <name type="scientific">Caenorhabditis remanei</name>
    <name type="common">Caenorhabditis vulgaris</name>
    <dbReference type="NCBI Taxonomy" id="31234"/>
    <lineage>
        <taxon>Eukaryota</taxon>
        <taxon>Metazoa</taxon>
        <taxon>Ecdysozoa</taxon>
        <taxon>Nematoda</taxon>
        <taxon>Chromadorea</taxon>
        <taxon>Rhabditida</taxon>
        <taxon>Rhabditina</taxon>
        <taxon>Rhabditomorpha</taxon>
        <taxon>Rhabditoidea</taxon>
        <taxon>Rhabditidae</taxon>
        <taxon>Peloderinae</taxon>
        <taxon>Caenorhabditis</taxon>
    </lineage>
</organism>
<evidence type="ECO:0000313" key="2">
    <source>
        <dbReference type="Proteomes" id="UP000483820"/>
    </source>
</evidence>
<evidence type="ECO:0000313" key="1">
    <source>
        <dbReference type="EMBL" id="KAF1764538.1"/>
    </source>
</evidence>
<dbReference type="KEGG" id="crq:GCK72_004487"/>
<gene>
    <name evidence="1" type="ORF">GCK72_004487</name>
</gene>
<name>A0A6A5H9W5_CAERE</name>
<dbReference type="RefSeq" id="XP_053588899.1">
    <property type="nucleotide sequence ID" value="XM_053724705.1"/>
</dbReference>
<proteinExistence type="predicted"/>
<dbReference type="EMBL" id="WUAV01000002">
    <property type="protein sequence ID" value="KAF1764538.1"/>
    <property type="molecule type" value="Genomic_DNA"/>
</dbReference>
<dbReference type="CTD" id="78773902"/>
<comment type="caution">
    <text evidence="1">The sequence shown here is derived from an EMBL/GenBank/DDBJ whole genome shotgun (WGS) entry which is preliminary data.</text>
</comment>